<evidence type="ECO:0000256" key="1">
    <source>
        <dbReference type="SAM" id="MobiDB-lite"/>
    </source>
</evidence>
<dbReference type="AlphaFoldDB" id="A0A7J5BNK4"/>
<feature type="domain" description="DUF1468" evidence="3">
    <location>
        <begin position="75"/>
        <end position="257"/>
    </location>
</feature>
<feature type="region of interest" description="Disordered" evidence="1">
    <location>
        <begin position="1"/>
        <end position="63"/>
    </location>
</feature>
<proteinExistence type="predicted"/>
<feature type="transmembrane region" description="Helical" evidence="2">
    <location>
        <begin position="234"/>
        <end position="261"/>
    </location>
</feature>
<evidence type="ECO:0000256" key="2">
    <source>
        <dbReference type="SAM" id="Phobius"/>
    </source>
</evidence>
<keyword evidence="5" id="KW-1185">Reference proteome</keyword>
<dbReference type="Pfam" id="PF07331">
    <property type="entry name" value="TctB"/>
    <property type="match status" value="1"/>
</dbReference>
<keyword evidence="2" id="KW-0472">Membrane</keyword>
<evidence type="ECO:0000313" key="4">
    <source>
        <dbReference type="EMBL" id="KAB1653836.1"/>
    </source>
</evidence>
<evidence type="ECO:0000313" key="5">
    <source>
        <dbReference type="Proteomes" id="UP000467240"/>
    </source>
</evidence>
<comment type="caution">
    <text evidence="4">The sequence shown here is derived from an EMBL/GenBank/DDBJ whole genome shotgun (WGS) entry which is preliminary data.</text>
</comment>
<organism evidence="4 5">
    <name type="scientific">Pseudoclavibacter chungangensis</name>
    <dbReference type="NCBI Taxonomy" id="587635"/>
    <lineage>
        <taxon>Bacteria</taxon>
        <taxon>Bacillati</taxon>
        <taxon>Actinomycetota</taxon>
        <taxon>Actinomycetes</taxon>
        <taxon>Micrococcales</taxon>
        <taxon>Microbacteriaceae</taxon>
        <taxon>Pseudoclavibacter</taxon>
    </lineage>
</organism>
<dbReference type="RefSeq" id="WP_158041673.1">
    <property type="nucleotide sequence ID" value="NZ_JACCFV010000001.1"/>
</dbReference>
<keyword evidence="2" id="KW-1133">Transmembrane helix</keyword>
<reference evidence="4 5" key="1">
    <citation type="submission" date="2019-09" db="EMBL/GenBank/DDBJ databases">
        <title>Phylogeny of genus Pseudoclavibacter and closely related genus.</title>
        <authorList>
            <person name="Li Y."/>
        </authorList>
    </citation>
    <scope>NUCLEOTIDE SEQUENCE [LARGE SCALE GENOMIC DNA]</scope>
    <source>
        <strain evidence="4 5">DSM 23821</strain>
    </source>
</reference>
<name>A0A7J5BNK4_9MICO</name>
<dbReference type="InterPro" id="IPR009936">
    <property type="entry name" value="DUF1468"/>
</dbReference>
<dbReference type="OrthoDB" id="5119225at2"/>
<feature type="compositionally biased region" description="Low complexity" evidence="1">
    <location>
        <begin position="21"/>
        <end position="63"/>
    </location>
</feature>
<feature type="compositionally biased region" description="Low complexity" evidence="1">
    <location>
        <begin position="1"/>
        <end position="13"/>
    </location>
</feature>
<dbReference type="Proteomes" id="UP000467240">
    <property type="component" value="Unassembled WGS sequence"/>
</dbReference>
<protein>
    <submittedName>
        <fullName evidence="4">Tripartite tricarboxylate transporter TctB family protein</fullName>
    </submittedName>
</protein>
<gene>
    <name evidence="4" type="ORF">F8O01_14520</name>
</gene>
<feature type="transmembrane region" description="Helical" evidence="2">
    <location>
        <begin position="73"/>
        <end position="93"/>
    </location>
</feature>
<evidence type="ECO:0000259" key="3">
    <source>
        <dbReference type="Pfam" id="PF07331"/>
    </source>
</evidence>
<feature type="transmembrane region" description="Helical" evidence="2">
    <location>
        <begin position="193"/>
        <end position="222"/>
    </location>
</feature>
<feature type="transmembrane region" description="Helical" evidence="2">
    <location>
        <begin position="105"/>
        <end position="128"/>
    </location>
</feature>
<accession>A0A7J5BNK4</accession>
<sequence length="265" mass="27772">MNDTTDAGTGATGQDEPPRGAPAATTETATPETATPETATPETAKPVESATPADTATTTRAATGSWWRGRGELSIGLLALVGATLLTIGTVTMHVRGDQQPGPQFFPVIVILLLAGTGGWITVVNLLPRRDEPEVWHRPDVSEDLLADVSGTNTEVIALEAHHRPRGRRGVRGARGTTANADPNSFDWRTFGLVLAAVVAFAVLLDPVGWVLSAALLFWVISYALGSTRPVFDIGVALLMSSLVQLAFSAGLGLTLPAGFIGRIF</sequence>
<dbReference type="EMBL" id="WBJZ01000021">
    <property type="protein sequence ID" value="KAB1653836.1"/>
    <property type="molecule type" value="Genomic_DNA"/>
</dbReference>
<keyword evidence="2" id="KW-0812">Transmembrane</keyword>